<proteinExistence type="predicted"/>
<dbReference type="EMBL" id="JAZHXJ010002830">
    <property type="protein sequence ID" value="KAL1836483.1"/>
    <property type="molecule type" value="Genomic_DNA"/>
</dbReference>
<accession>A0ABR3V3Y2</accession>
<dbReference type="Proteomes" id="UP001586593">
    <property type="component" value="Unassembled WGS sequence"/>
</dbReference>
<gene>
    <name evidence="1" type="ORF">VTK73DRAFT_5053</name>
</gene>
<sequence>MGSAALSCWGLWTRTSRRAEEWLVRNGGLSTCHWRGHGHGPPTTAHRMGSVETGQVSQAGDGGNVLRNFEQVVEGSTKENDATSTSTAAVETRRLAYL</sequence>
<organism evidence="1 2">
    <name type="scientific">Phialemonium thermophilum</name>
    <dbReference type="NCBI Taxonomy" id="223376"/>
    <lineage>
        <taxon>Eukaryota</taxon>
        <taxon>Fungi</taxon>
        <taxon>Dikarya</taxon>
        <taxon>Ascomycota</taxon>
        <taxon>Pezizomycotina</taxon>
        <taxon>Sordariomycetes</taxon>
        <taxon>Sordariomycetidae</taxon>
        <taxon>Cephalothecales</taxon>
        <taxon>Cephalothecaceae</taxon>
        <taxon>Phialemonium</taxon>
    </lineage>
</organism>
<keyword evidence="2" id="KW-1185">Reference proteome</keyword>
<evidence type="ECO:0000313" key="1">
    <source>
        <dbReference type="EMBL" id="KAL1836483.1"/>
    </source>
</evidence>
<name>A0ABR3V3Y2_9PEZI</name>
<protein>
    <submittedName>
        <fullName evidence="1">Uncharacterized protein</fullName>
    </submittedName>
</protein>
<reference evidence="1 2" key="1">
    <citation type="journal article" date="2024" name="Commun. Biol.">
        <title>Comparative genomic analysis of thermophilic fungi reveals convergent evolutionary adaptations and gene losses.</title>
        <authorList>
            <person name="Steindorff A.S."/>
            <person name="Aguilar-Pontes M.V."/>
            <person name="Robinson A.J."/>
            <person name="Andreopoulos B."/>
            <person name="LaButti K."/>
            <person name="Kuo A."/>
            <person name="Mondo S."/>
            <person name="Riley R."/>
            <person name="Otillar R."/>
            <person name="Haridas S."/>
            <person name="Lipzen A."/>
            <person name="Grimwood J."/>
            <person name="Schmutz J."/>
            <person name="Clum A."/>
            <person name="Reid I.D."/>
            <person name="Moisan M.C."/>
            <person name="Butler G."/>
            <person name="Nguyen T.T.M."/>
            <person name="Dewar K."/>
            <person name="Conant G."/>
            <person name="Drula E."/>
            <person name="Henrissat B."/>
            <person name="Hansel C."/>
            <person name="Singer S."/>
            <person name="Hutchinson M.I."/>
            <person name="de Vries R.P."/>
            <person name="Natvig D.O."/>
            <person name="Powell A.J."/>
            <person name="Tsang A."/>
            <person name="Grigoriev I.V."/>
        </authorList>
    </citation>
    <scope>NUCLEOTIDE SEQUENCE [LARGE SCALE GENOMIC DNA]</scope>
    <source>
        <strain evidence="1 2">ATCC 24622</strain>
    </source>
</reference>
<evidence type="ECO:0000313" key="2">
    <source>
        <dbReference type="Proteomes" id="UP001586593"/>
    </source>
</evidence>
<comment type="caution">
    <text evidence="1">The sequence shown here is derived from an EMBL/GenBank/DDBJ whole genome shotgun (WGS) entry which is preliminary data.</text>
</comment>